<evidence type="ECO:0000256" key="1">
    <source>
        <dbReference type="ARBA" id="ARBA00000085"/>
    </source>
</evidence>
<dbReference type="InterPro" id="IPR011712">
    <property type="entry name" value="Sig_transdc_His_kin_sub3_dim/P"/>
</dbReference>
<evidence type="ECO:0000259" key="10">
    <source>
        <dbReference type="Pfam" id="PF07730"/>
    </source>
</evidence>
<dbReference type="Pfam" id="PF07730">
    <property type="entry name" value="HisKA_3"/>
    <property type="match status" value="1"/>
</dbReference>
<organism evidence="11 13">
    <name type="scientific">Glycomyces lechevalierae</name>
    <dbReference type="NCBI Taxonomy" id="256034"/>
    <lineage>
        <taxon>Bacteria</taxon>
        <taxon>Bacillati</taxon>
        <taxon>Actinomycetota</taxon>
        <taxon>Actinomycetes</taxon>
        <taxon>Glycomycetales</taxon>
        <taxon>Glycomycetaceae</taxon>
        <taxon>Glycomyces</taxon>
    </lineage>
</organism>
<evidence type="ECO:0000256" key="7">
    <source>
        <dbReference type="ARBA" id="ARBA00022840"/>
    </source>
</evidence>
<evidence type="ECO:0000313" key="12">
    <source>
        <dbReference type="EMBL" id="MDR7338779.1"/>
    </source>
</evidence>
<keyword evidence="9" id="KW-1133">Transmembrane helix</keyword>
<keyword evidence="4" id="KW-0808">Transferase</keyword>
<keyword evidence="9" id="KW-0812">Transmembrane</keyword>
<feature type="transmembrane region" description="Helical" evidence="9">
    <location>
        <begin position="99"/>
        <end position="126"/>
    </location>
</feature>
<reference evidence="12 14" key="2">
    <citation type="submission" date="2023-07" db="EMBL/GenBank/DDBJ databases">
        <title>Sequencing the genomes of 1000 actinobacteria strains.</title>
        <authorList>
            <person name="Klenk H.-P."/>
        </authorList>
    </citation>
    <scope>NUCLEOTIDE SEQUENCE [LARGE SCALE GENOMIC DNA]</scope>
    <source>
        <strain evidence="12 14">DSM 44724</strain>
    </source>
</reference>
<dbReference type="GO" id="GO:0005524">
    <property type="term" value="F:ATP binding"/>
    <property type="evidence" value="ECO:0007669"/>
    <property type="project" value="UniProtKB-KW"/>
</dbReference>
<dbReference type="Gene3D" id="3.30.565.10">
    <property type="entry name" value="Histidine kinase-like ATPase, C-terminal domain"/>
    <property type="match status" value="1"/>
</dbReference>
<evidence type="ECO:0000256" key="5">
    <source>
        <dbReference type="ARBA" id="ARBA00022741"/>
    </source>
</evidence>
<evidence type="ECO:0000313" key="13">
    <source>
        <dbReference type="Proteomes" id="UP001145799"/>
    </source>
</evidence>
<evidence type="ECO:0000256" key="6">
    <source>
        <dbReference type="ARBA" id="ARBA00022777"/>
    </source>
</evidence>
<dbReference type="AlphaFoldDB" id="A0A9X3SX67"/>
<evidence type="ECO:0000256" key="2">
    <source>
        <dbReference type="ARBA" id="ARBA00012438"/>
    </source>
</evidence>
<name>A0A9X3SX67_9ACTN</name>
<feature type="transmembrane region" description="Helical" evidence="9">
    <location>
        <begin position="21"/>
        <end position="42"/>
    </location>
</feature>
<accession>A0A9X3SX67</accession>
<keyword evidence="3" id="KW-0597">Phosphoprotein</keyword>
<dbReference type="GO" id="GO:0046983">
    <property type="term" value="F:protein dimerization activity"/>
    <property type="evidence" value="ECO:0007669"/>
    <property type="project" value="InterPro"/>
</dbReference>
<evidence type="ECO:0000256" key="8">
    <source>
        <dbReference type="ARBA" id="ARBA00023012"/>
    </source>
</evidence>
<keyword evidence="9" id="KW-0472">Membrane</keyword>
<dbReference type="SUPFAM" id="SSF55874">
    <property type="entry name" value="ATPase domain of HSP90 chaperone/DNA topoisomerase II/histidine kinase"/>
    <property type="match status" value="1"/>
</dbReference>
<dbReference type="InterPro" id="IPR050482">
    <property type="entry name" value="Sensor_HK_TwoCompSys"/>
</dbReference>
<dbReference type="PANTHER" id="PTHR24421:SF10">
    <property type="entry name" value="NITRATE_NITRITE SENSOR PROTEIN NARQ"/>
    <property type="match status" value="1"/>
</dbReference>
<dbReference type="Proteomes" id="UP001145799">
    <property type="component" value="Unassembled WGS sequence"/>
</dbReference>
<evidence type="ECO:0000256" key="3">
    <source>
        <dbReference type="ARBA" id="ARBA00022553"/>
    </source>
</evidence>
<dbReference type="RefSeq" id="WP_270124535.1">
    <property type="nucleotide sequence ID" value="NZ_BAAAOM010000004.1"/>
</dbReference>
<proteinExistence type="predicted"/>
<feature type="transmembrane region" description="Helical" evidence="9">
    <location>
        <begin position="146"/>
        <end position="171"/>
    </location>
</feature>
<evidence type="ECO:0000256" key="9">
    <source>
        <dbReference type="SAM" id="Phobius"/>
    </source>
</evidence>
<keyword evidence="7" id="KW-0067">ATP-binding</keyword>
<dbReference type="EC" id="2.7.13.3" evidence="2"/>
<keyword evidence="8" id="KW-0902">Two-component regulatory system</keyword>
<dbReference type="Gene3D" id="1.20.5.1930">
    <property type="match status" value="1"/>
</dbReference>
<reference evidence="11" key="1">
    <citation type="submission" date="2022-12" db="EMBL/GenBank/DDBJ databases">
        <title>Gycomyces niveus sp.nov., a novel actinomycete isolated from soil in Shouguang.</title>
        <authorList>
            <person name="Yang X."/>
        </authorList>
    </citation>
    <scope>NUCLEOTIDE SEQUENCE</scope>
    <source>
        <strain evidence="11">DSM 44724</strain>
    </source>
</reference>
<feature type="transmembrane region" description="Helical" evidence="9">
    <location>
        <begin position="48"/>
        <end position="68"/>
    </location>
</feature>
<dbReference type="GO" id="GO:0016020">
    <property type="term" value="C:membrane"/>
    <property type="evidence" value="ECO:0007669"/>
    <property type="project" value="InterPro"/>
</dbReference>
<gene>
    <name evidence="12" type="ORF">J2S69_002498</name>
    <name evidence="11" type="ORF">O2L01_23850</name>
</gene>
<dbReference type="Proteomes" id="UP001183604">
    <property type="component" value="Unassembled WGS sequence"/>
</dbReference>
<comment type="catalytic activity">
    <reaction evidence="1">
        <text>ATP + protein L-histidine = ADP + protein N-phospho-L-histidine.</text>
        <dbReference type="EC" id="2.7.13.3"/>
    </reaction>
</comment>
<keyword evidence="6 11" id="KW-0418">Kinase</keyword>
<dbReference type="PANTHER" id="PTHR24421">
    <property type="entry name" value="NITRATE/NITRITE SENSOR PROTEIN NARX-RELATED"/>
    <property type="match status" value="1"/>
</dbReference>
<evidence type="ECO:0000313" key="14">
    <source>
        <dbReference type="Proteomes" id="UP001183604"/>
    </source>
</evidence>
<dbReference type="CDD" id="cd16917">
    <property type="entry name" value="HATPase_UhpB-NarQ-NarX-like"/>
    <property type="match status" value="1"/>
</dbReference>
<evidence type="ECO:0000313" key="11">
    <source>
        <dbReference type="EMBL" id="MDA1388049.1"/>
    </source>
</evidence>
<keyword evidence="14" id="KW-1185">Reference proteome</keyword>
<dbReference type="EMBL" id="JAPZVQ010000022">
    <property type="protein sequence ID" value="MDA1388049.1"/>
    <property type="molecule type" value="Genomic_DNA"/>
</dbReference>
<feature type="domain" description="Signal transduction histidine kinase subgroup 3 dimerisation and phosphoacceptor" evidence="10">
    <location>
        <begin position="201"/>
        <end position="265"/>
    </location>
</feature>
<protein>
    <recommendedName>
        <fullName evidence="2">histidine kinase</fullName>
        <ecNumber evidence="2">2.7.13.3</ecNumber>
    </recommendedName>
</protein>
<comment type="caution">
    <text evidence="11">The sequence shown here is derived from an EMBL/GenBank/DDBJ whole genome shotgun (WGS) entry which is preliminary data.</text>
</comment>
<dbReference type="InterPro" id="IPR036890">
    <property type="entry name" value="HATPase_C_sf"/>
</dbReference>
<evidence type="ECO:0000256" key="4">
    <source>
        <dbReference type="ARBA" id="ARBA00022679"/>
    </source>
</evidence>
<sequence length="413" mass="42597">MRQLLHPFGNPAALRGWTHAFSAAVAAALIGLPVAAAVALVWPGPVPGPVLAAAGCVAIAASGLPVFSRRFAVRTANRLLGAGLPEPVAVRRFSTAGWFLAWVFAGAALMFVSAVALVGVALPVIWLNGGDAVVILVPVTVQPGLAGAWTWGVAVGLLLVLVYCAAAYAALMRRLAVRLLGPGMAERLAAAEAEALRVASRNRLARELHDAIGHTLTTSTIQAAVARQVLETDPESAREALSAIEESSRSALDDLDRALGALREEPAVATAAPTLADLERLGGRVRQAGTAFAVLVDGEVESVPAAMSREAYRIVQEGVTNALKHAAGEAVEVRLRVADARLELQVLNAVGEGSRGTGGGRGLEGIAERVRLLGGEMSAGPDGSGRWEVRAAMPLHPKGSAPVEGGDRTIFTG</sequence>
<dbReference type="EMBL" id="JAVDYD010000001">
    <property type="protein sequence ID" value="MDR7338779.1"/>
    <property type="molecule type" value="Genomic_DNA"/>
</dbReference>
<dbReference type="GO" id="GO:0000155">
    <property type="term" value="F:phosphorelay sensor kinase activity"/>
    <property type="evidence" value="ECO:0007669"/>
    <property type="project" value="InterPro"/>
</dbReference>
<keyword evidence="5" id="KW-0547">Nucleotide-binding</keyword>